<reference evidence="2 3" key="1">
    <citation type="submission" date="2020-04" db="EMBL/GenBank/DDBJ databases">
        <title>Perkinsus chesapeaki whole genome sequence.</title>
        <authorList>
            <person name="Bogema D.R."/>
        </authorList>
    </citation>
    <scope>NUCLEOTIDE SEQUENCE [LARGE SCALE GENOMIC DNA]</scope>
    <source>
        <strain evidence="2">ATCC PRA-425</strain>
    </source>
</reference>
<protein>
    <submittedName>
        <fullName evidence="2">Uncharacterized protein</fullName>
    </submittedName>
</protein>
<dbReference type="OrthoDB" id="10502943at2759"/>
<comment type="caution">
    <text evidence="2">The sequence shown here is derived from an EMBL/GenBank/DDBJ whole genome shotgun (WGS) entry which is preliminary data.</text>
</comment>
<evidence type="ECO:0000313" key="3">
    <source>
        <dbReference type="Proteomes" id="UP000591131"/>
    </source>
</evidence>
<organism evidence="2 3">
    <name type="scientific">Perkinsus chesapeaki</name>
    <name type="common">Clam parasite</name>
    <name type="synonym">Perkinsus andrewsi</name>
    <dbReference type="NCBI Taxonomy" id="330153"/>
    <lineage>
        <taxon>Eukaryota</taxon>
        <taxon>Sar</taxon>
        <taxon>Alveolata</taxon>
        <taxon>Perkinsozoa</taxon>
        <taxon>Perkinsea</taxon>
        <taxon>Perkinsida</taxon>
        <taxon>Perkinsidae</taxon>
        <taxon>Perkinsus</taxon>
    </lineage>
</organism>
<feature type="region of interest" description="Disordered" evidence="1">
    <location>
        <begin position="332"/>
        <end position="377"/>
    </location>
</feature>
<gene>
    <name evidence="2" type="ORF">FOL47_002364</name>
</gene>
<dbReference type="EMBL" id="JAAPAO010000164">
    <property type="protein sequence ID" value="KAF4669777.1"/>
    <property type="molecule type" value="Genomic_DNA"/>
</dbReference>
<keyword evidence="3" id="KW-1185">Reference proteome</keyword>
<evidence type="ECO:0000313" key="2">
    <source>
        <dbReference type="EMBL" id="KAF4669777.1"/>
    </source>
</evidence>
<proteinExistence type="predicted"/>
<accession>A0A7J6MEC6</accession>
<name>A0A7J6MEC6_PERCH</name>
<evidence type="ECO:0000256" key="1">
    <source>
        <dbReference type="SAM" id="MobiDB-lite"/>
    </source>
</evidence>
<dbReference type="Proteomes" id="UP000591131">
    <property type="component" value="Unassembled WGS sequence"/>
</dbReference>
<dbReference type="AlphaFoldDB" id="A0A7J6MEC6"/>
<feature type="region of interest" description="Disordered" evidence="1">
    <location>
        <begin position="246"/>
        <end position="265"/>
    </location>
</feature>
<sequence length="377" mass="41842">MPQSLYNNTFWFSEEGGKVMVSISKPVMLDIPRRNEDSSEVDSPTTAIWTPFVILQVLDASANTTREIFRIVDLPLTDLPIFATCDTVLRLTLYAAKDRPTVQRLVETDDFTSELEGLPILPSWTERSIKPFVSYESEPVSPSNSQKGVLADAYFAGECALPIRAVGERFGGGMIMQWIALDQKGFRTDSCWDDNCTSVSKASALFRDLLLDAQEVWTPKICISLRDAEFPLEDRLPLPTQVAVWKSRQPAKRDSTQSSRDPQRFCDRLREGTPCVVSDPADALRDNEYVRALSKNLEGSRSLSSTPQRDDVLASLREFSSALKRREASGISGQQYGDYDTPGASRAASVKSWASPIRIPGEGGDGPEIVRVTQFEG</sequence>
<feature type="compositionally biased region" description="Basic and acidic residues" evidence="1">
    <location>
        <begin position="251"/>
        <end position="265"/>
    </location>
</feature>